<evidence type="ECO:0000256" key="1">
    <source>
        <dbReference type="ARBA" id="ARBA00022617"/>
    </source>
</evidence>
<gene>
    <name evidence="7" type="primary">soxD</name>
    <name evidence="7" type="ordered locus">CHU_0560</name>
</gene>
<protein>
    <submittedName>
        <fullName evidence="7">Sulfite oxidase cytochrome subunit</fullName>
    </submittedName>
</protein>
<dbReference type="Pfam" id="PF13442">
    <property type="entry name" value="Cytochrome_CBB3"/>
    <property type="match status" value="1"/>
</dbReference>
<keyword evidence="1 4" id="KW-0349">Heme</keyword>
<evidence type="ECO:0000259" key="6">
    <source>
        <dbReference type="PROSITE" id="PS51007"/>
    </source>
</evidence>
<dbReference type="PROSITE" id="PS51257">
    <property type="entry name" value="PROKAR_LIPOPROTEIN"/>
    <property type="match status" value="1"/>
</dbReference>
<keyword evidence="2 4" id="KW-0479">Metal-binding</keyword>
<dbReference type="SUPFAM" id="SSF46626">
    <property type="entry name" value="Cytochrome c"/>
    <property type="match status" value="1"/>
</dbReference>
<evidence type="ECO:0000256" key="2">
    <source>
        <dbReference type="ARBA" id="ARBA00022723"/>
    </source>
</evidence>
<dbReference type="AlphaFoldDB" id="A0A6N4SNG0"/>
<dbReference type="Proteomes" id="UP000001822">
    <property type="component" value="Chromosome"/>
</dbReference>
<dbReference type="EMBL" id="CP000383">
    <property type="protein sequence ID" value="ABG57847.1"/>
    <property type="molecule type" value="Genomic_DNA"/>
</dbReference>
<evidence type="ECO:0000256" key="3">
    <source>
        <dbReference type="ARBA" id="ARBA00023004"/>
    </source>
</evidence>
<dbReference type="GO" id="GO:0009055">
    <property type="term" value="F:electron transfer activity"/>
    <property type="evidence" value="ECO:0007669"/>
    <property type="project" value="InterPro"/>
</dbReference>
<evidence type="ECO:0000256" key="4">
    <source>
        <dbReference type="PROSITE-ProRule" id="PRU00433"/>
    </source>
</evidence>
<dbReference type="InterPro" id="IPR036909">
    <property type="entry name" value="Cyt_c-like_dom_sf"/>
</dbReference>
<reference evidence="7 8" key="1">
    <citation type="journal article" date="2007" name="Appl. Environ. Microbiol.">
        <title>Genome sequence of the cellulolytic gliding bacterium Cytophaga hutchinsonii.</title>
        <authorList>
            <person name="Xie G."/>
            <person name="Bruce D.C."/>
            <person name="Challacombe J.F."/>
            <person name="Chertkov O."/>
            <person name="Detter J.C."/>
            <person name="Gilna P."/>
            <person name="Han C.S."/>
            <person name="Lucas S."/>
            <person name="Misra M."/>
            <person name="Myers G.L."/>
            <person name="Richardson P."/>
            <person name="Tapia R."/>
            <person name="Thayer N."/>
            <person name="Thompson L.S."/>
            <person name="Brettin T.S."/>
            <person name="Henrissat B."/>
            <person name="Wilson D.B."/>
            <person name="McBride M.J."/>
        </authorList>
    </citation>
    <scope>NUCLEOTIDE SEQUENCE [LARGE SCALE GENOMIC DNA]</scope>
    <source>
        <strain evidence="8">ATCC 33406 / DSM 1761 / CIP 103989 / NBRC 15051 / NCIMB 9469 / D465</strain>
    </source>
</reference>
<evidence type="ECO:0000313" key="8">
    <source>
        <dbReference type="Proteomes" id="UP000001822"/>
    </source>
</evidence>
<evidence type="ECO:0000256" key="5">
    <source>
        <dbReference type="SAM" id="SignalP"/>
    </source>
</evidence>
<name>A0A6N4SNG0_CYTH3</name>
<feature type="chain" id="PRO_5027095889" evidence="5">
    <location>
        <begin position="24"/>
        <end position="209"/>
    </location>
</feature>
<keyword evidence="3 4" id="KW-0408">Iron</keyword>
<dbReference type="PROSITE" id="PS51007">
    <property type="entry name" value="CYTC"/>
    <property type="match status" value="1"/>
</dbReference>
<dbReference type="Gene3D" id="1.10.760.10">
    <property type="entry name" value="Cytochrome c-like domain"/>
    <property type="match status" value="1"/>
</dbReference>
<organism evidence="7 8">
    <name type="scientific">Cytophaga hutchinsonii (strain ATCC 33406 / DSM 1761 / CIP 103989 / NBRC 15051 / NCIMB 9469 / D465)</name>
    <dbReference type="NCBI Taxonomy" id="269798"/>
    <lineage>
        <taxon>Bacteria</taxon>
        <taxon>Pseudomonadati</taxon>
        <taxon>Bacteroidota</taxon>
        <taxon>Cytophagia</taxon>
        <taxon>Cytophagales</taxon>
        <taxon>Cytophagaceae</taxon>
        <taxon>Cytophaga</taxon>
    </lineage>
</organism>
<dbReference type="InterPro" id="IPR009056">
    <property type="entry name" value="Cyt_c-like_dom"/>
</dbReference>
<dbReference type="KEGG" id="chu:CHU_0560"/>
<dbReference type="GO" id="GO:0020037">
    <property type="term" value="F:heme binding"/>
    <property type="evidence" value="ECO:0007669"/>
    <property type="project" value="InterPro"/>
</dbReference>
<accession>A0A6N4SNG0</accession>
<sequence>MKQLTWPFCICFTMFLTAGSITACNKKIHTWVAAEDTLNKTTGIEKTAAVFPDTFGFGQSVSTEYIRKFDIDVRPDGRGLPAGAGMVKEGRSIYLEKCTVCHGKTGREGGPGGKLVSSPPDSNKTKTIGNYWPYATTVYDYINRAMPYNAPGSLTSKEVYDLTAYLLYENGIIDSVFVVTEKTLPLIEMPAKKLFVPDNRLDEIKSGSR</sequence>
<feature type="signal peptide" evidence="5">
    <location>
        <begin position="1"/>
        <end position="23"/>
    </location>
</feature>
<keyword evidence="8" id="KW-1185">Reference proteome</keyword>
<proteinExistence type="predicted"/>
<evidence type="ECO:0000313" key="7">
    <source>
        <dbReference type="EMBL" id="ABG57847.1"/>
    </source>
</evidence>
<dbReference type="GO" id="GO:0046872">
    <property type="term" value="F:metal ion binding"/>
    <property type="evidence" value="ECO:0007669"/>
    <property type="project" value="UniProtKB-KW"/>
</dbReference>
<feature type="domain" description="Cytochrome c" evidence="6">
    <location>
        <begin position="85"/>
        <end position="170"/>
    </location>
</feature>
<keyword evidence="5" id="KW-0732">Signal</keyword>